<proteinExistence type="predicted"/>
<protein>
    <submittedName>
        <fullName evidence="1">Uncharacterized protein</fullName>
    </submittedName>
</protein>
<dbReference type="Proteomes" id="UP001341281">
    <property type="component" value="Chromosome 06"/>
</dbReference>
<dbReference type="AlphaFoldDB" id="A0AAQ3TXF6"/>
<name>A0AAQ3TXF6_PASNO</name>
<reference evidence="1 2" key="1">
    <citation type="submission" date="2024-02" db="EMBL/GenBank/DDBJ databases">
        <title>High-quality chromosome-scale genome assembly of Pensacola bahiagrass (Paspalum notatum Flugge var. saurae).</title>
        <authorList>
            <person name="Vega J.M."/>
            <person name="Podio M."/>
            <person name="Orjuela J."/>
            <person name="Siena L.A."/>
            <person name="Pessino S.C."/>
            <person name="Combes M.C."/>
            <person name="Mariac C."/>
            <person name="Albertini E."/>
            <person name="Pupilli F."/>
            <person name="Ortiz J.P.A."/>
            <person name="Leblanc O."/>
        </authorList>
    </citation>
    <scope>NUCLEOTIDE SEQUENCE [LARGE SCALE GENOMIC DNA]</scope>
    <source>
        <strain evidence="1">R1</strain>
        <tissue evidence="1">Leaf</tissue>
    </source>
</reference>
<gene>
    <name evidence="1" type="ORF">U9M48_026438</name>
</gene>
<organism evidence="1 2">
    <name type="scientific">Paspalum notatum var. saurae</name>
    <dbReference type="NCBI Taxonomy" id="547442"/>
    <lineage>
        <taxon>Eukaryota</taxon>
        <taxon>Viridiplantae</taxon>
        <taxon>Streptophyta</taxon>
        <taxon>Embryophyta</taxon>
        <taxon>Tracheophyta</taxon>
        <taxon>Spermatophyta</taxon>
        <taxon>Magnoliopsida</taxon>
        <taxon>Liliopsida</taxon>
        <taxon>Poales</taxon>
        <taxon>Poaceae</taxon>
        <taxon>PACMAD clade</taxon>
        <taxon>Panicoideae</taxon>
        <taxon>Andropogonodae</taxon>
        <taxon>Paspaleae</taxon>
        <taxon>Paspalinae</taxon>
        <taxon>Paspalum</taxon>
    </lineage>
</organism>
<evidence type="ECO:0000313" key="2">
    <source>
        <dbReference type="Proteomes" id="UP001341281"/>
    </source>
</evidence>
<sequence>MLISLERVEDCIDGLNSDVTTQLPAVSVIRFNSVLHAAGDVTVGSLAVLLSESGETVFGAIAEDAMTAAIQALDICREVDLLAEDASSGNWGLIEPGVELGLIDLDRRRRALQRSSSILRDDMTWMMRRTIRLS</sequence>
<accession>A0AAQ3TXF6</accession>
<keyword evidence="2" id="KW-1185">Reference proteome</keyword>
<evidence type="ECO:0000313" key="1">
    <source>
        <dbReference type="EMBL" id="WVZ78782.1"/>
    </source>
</evidence>
<dbReference type="EMBL" id="CP144750">
    <property type="protein sequence ID" value="WVZ78782.1"/>
    <property type="molecule type" value="Genomic_DNA"/>
</dbReference>